<dbReference type="Gene3D" id="1.10.530.10">
    <property type="match status" value="1"/>
</dbReference>
<dbReference type="SUPFAM" id="SSF53955">
    <property type="entry name" value="Lysozyme-like"/>
    <property type="match status" value="1"/>
</dbReference>
<sequence length="202" mass="22669">MKKILLVVMFIFSGILFSAEGRKSEIESKVYQFVKSQPVNSEDIEDIYNAIIKSSKEFDVDPQLIATIIKHESGFDQFAKSSAGAIGLMQLMPGTADSMGVVDIYDIFDNIRGGVKYFKQCLVKNKNDIPLALASYNAGIGNVLKYNGIPPFKETQNYVDKILDTYNKKFGKKVRYNEVEFEKAVDGIFSEITFENAEEGEI</sequence>
<reference evidence="2 3" key="1">
    <citation type="submission" date="2011-10" db="EMBL/GenBank/DDBJ databases">
        <title>The Genome Sequence of Fusobacterium sp. 4_1_13.</title>
        <authorList>
            <consortium name="The Broad Institute Genome Sequencing Platform"/>
            <person name="Earl A."/>
            <person name="Ward D."/>
            <person name="Feldgarden M."/>
            <person name="Gevers D."/>
            <person name="Strauss J."/>
            <person name="Ambrose C."/>
            <person name="Allen-Vercoe E."/>
            <person name="Young S.K."/>
            <person name="Zeng Q."/>
            <person name="Gargeya S."/>
            <person name="Fitzgerald M."/>
            <person name="Haas B."/>
            <person name="Abouelleil A."/>
            <person name="Alvarado L."/>
            <person name="Arachchi H.M."/>
            <person name="Berlin A."/>
            <person name="Brown A."/>
            <person name="Chapman S.B."/>
            <person name="Chen Z."/>
            <person name="Dunbar C."/>
            <person name="Freedman E."/>
            <person name="Gearin G."/>
            <person name="Goldberg J."/>
            <person name="Griggs A."/>
            <person name="Gujja S."/>
            <person name="Heiman D."/>
            <person name="Howarth C."/>
            <person name="Larson L."/>
            <person name="Lui A."/>
            <person name="MacDonald P.J."/>
            <person name="Montmayeur A."/>
            <person name="Murphy C."/>
            <person name="Neiman D."/>
            <person name="Pearson M."/>
            <person name="Priest M."/>
            <person name="Roberts A."/>
            <person name="Saif S."/>
            <person name="Shea T."/>
            <person name="Shenoy N."/>
            <person name="Sisk P."/>
            <person name="Stolte C."/>
            <person name="Sykes S."/>
            <person name="Wortman J."/>
            <person name="Nusbaum C."/>
            <person name="Birren B."/>
        </authorList>
    </citation>
    <scope>NUCLEOTIDE SEQUENCE [LARGE SCALE GENOMIC DNA]</scope>
    <source>
        <strain evidence="2 3">4_1_13</strain>
    </source>
</reference>
<gene>
    <name evidence="2" type="ORF">FSCG_00987</name>
</gene>
<dbReference type="HOGENOM" id="CLU_065765_8_0_0"/>
<organism evidence="2 3">
    <name type="scientific">Fusobacterium vincentii 4_1_13</name>
    <dbReference type="NCBI Taxonomy" id="469606"/>
    <lineage>
        <taxon>Bacteria</taxon>
        <taxon>Fusobacteriati</taxon>
        <taxon>Fusobacteriota</taxon>
        <taxon>Fusobacteriia</taxon>
        <taxon>Fusobacteriales</taxon>
        <taxon>Fusobacteriaceae</taxon>
        <taxon>Fusobacterium</taxon>
    </lineage>
</organism>
<dbReference type="InterPro" id="IPR023346">
    <property type="entry name" value="Lysozyme-like_dom_sf"/>
</dbReference>
<dbReference type="AlphaFoldDB" id="A0A0M1VV65"/>
<dbReference type="EMBL" id="ACDE02000019">
    <property type="protein sequence ID" value="EEO40274.1"/>
    <property type="molecule type" value="Genomic_DNA"/>
</dbReference>
<dbReference type="RefSeq" id="WP_008802977.1">
    <property type="nucleotide sequence ID" value="NZ_KQ235737.1"/>
</dbReference>
<dbReference type="CDD" id="cd00254">
    <property type="entry name" value="LT-like"/>
    <property type="match status" value="1"/>
</dbReference>
<evidence type="ECO:0000313" key="2">
    <source>
        <dbReference type="EMBL" id="EEO40274.1"/>
    </source>
</evidence>
<name>A0A0M1VV65_FUSVC</name>
<dbReference type="eggNOG" id="COG0741">
    <property type="taxonomic scope" value="Bacteria"/>
</dbReference>
<dbReference type="Proteomes" id="UP000004925">
    <property type="component" value="Unassembled WGS sequence"/>
</dbReference>
<dbReference type="PANTHER" id="PTHR37423:SF2">
    <property type="entry name" value="MEMBRANE-BOUND LYTIC MUREIN TRANSGLYCOSYLASE C"/>
    <property type="match status" value="1"/>
</dbReference>
<dbReference type="PANTHER" id="PTHR37423">
    <property type="entry name" value="SOLUBLE LYTIC MUREIN TRANSGLYCOSYLASE-RELATED"/>
    <property type="match status" value="1"/>
</dbReference>
<evidence type="ECO:0000259" key="1">
    <source>
        <dbReference type="Pfam" id="PF01464"/>
    </source>
</evidence>
<accession>A0A0M1VV65</accession>
<dbReference type="InterPro" id="IPR008258">
    <property type="entry name" value="Transglycosylase_SLT_dom_1"/>
</dbReference>
<proteinExistence type="predicted"/>
<feature type="domain" description="Transglycosylase SLT" evidence="1">
    <location>
        <begin position="50"/>
        <end position="158"/>
    </location>
</feature>
<comment type="caution">
    <text evidence="2">The sequence shown here is derived from an EMBL/GenBank/DDBJ whole genome shotgun (WGS) entry which is preliminary data.</text>
</comment>
<protein>
    <recommendedName>
        <fullName evidence="1">Transglycosylase SLT domain-containing protein</fullName>
    </recommendedName>
</protein>
<dbReference type="Pfam" id="PF01464">
    <property type="entry name" value="SLT"/>
    <property type="match status" value="1"/>
</dbReference>
<evidence type="ECO:0000313" key="3">
    <source>
        <dbReference type="Proteomes" id="UP000004925"/>
    </source>
</evidence>